<dbReference type="PANTHER" id="PTHR34220">
    <property type="entry name" value="SENSOR HISTIDINE KINASE YPDA"/>
    <property type="match status" value="1"/>
</dbReference>
<evidence type="ECO:0000256" key="10">
    <source>
        <dbReference type="ARBA" id="ARBA00023012"/>
    </source>
</evidence>
<dbReference type="GO" id="GO:0016301">
    <property type="term" value="F:kinase activity"/>
    <property type="evidence" value="ECO:0007669"/>
    <property type="project" value="UniProtKB-KW"/>
</dbReference>
<keyword evidence="15" id="KW-1185">Reference proteome</keyword>
<keyword evidence="8" id="KW-0067">ATP-binding</keyword>
<evidence type="ECO:0000256" key="2">
    <source>
        <dbReference type="ARBA" id="ARBA00022475"/>
    </source>
</evidence>
<dbReference type="Proteomes" id="UP000711047">
    <property type="component" value="Unassembled WGS sequence"/>
</dbReference>
<evidence type="ECO:0000256" key="1">
    <source>
        <dbReference type="ARBA" id="ARBA00004651"/>
    </source>
</evidence>
<keyword evidence="6" id="KW-0547">Nucleotide-binding</keyword>
<dbReference type="Pfam" id="PF00672">
    <property type="entry name" value="HAMP"/>
    <property type="match status" value="1"/>
</dbReference>
<evidence type="ECO:0000256" key="12">
    <source>
        <dbReference type="SAM" id="Phobius"/>
    </source>
</evidence>
<sequence>MDYFRKQSFRSKLKTAFLAVILLSVLMTGGLSYSISAAILEKNALKLTQDTVVKSAQIIDEKLNKLTLIMMTFMISQPFHDMMRDVVSGDTGRYYTHLNDLDNVFSQARIAEPLIQSIYVSTPIGEFYPSSMNRNRLTEFKDTFLYERIEQEKKNLWVEGHEDMLFSGKDRVISLILEPIFDTPVSGVYIVVNIREDGFRKLVSGGTGGGGHSFLLNASGEPVYSVKDPLVRQALEGSHLGGMISSSRDLSNTFRLGGESYLLNYAHLGIADWTMTTIQSKASVLKDMIYVKWMLVVVALAAFTVTMMVSGAFTRYLLRPLQGLMKVMKKVESNDLSARFESSSGDELAQVGIRFNRMLEQIVVLIGEVTEAETHKRSAEIKALSAQMDPHFLYNTLNTIYWKLNLKQVEQSQRMVVSLSRLFQLGLNKGQEITTLSKELEHVGQYLELQCSCYEGLFRYEIYVEDEALNTLPLPRILLQPLVENSILHGFRDLESGGVIDIEVLDEGERWCITVRDNGTGMEEDQVRALFWRESEKGYAVSNLIRRLQLYYGDSAVFRVDSGPGRGTAVILSLPKREEHQDGR</sequence>
<keyword evidence="2" id="KW-1003">Cell membrane</keyword>
<dbReference type="InterPro" id="IPR036890">
    <property type="entry name" value="HATPase_C_sf"/>
</dbReference>
<dbReference type="Pfam" id="PF06580">
    <property type="entry name" value="His_kinase"/>
    <property type="match status" value="1"/>
</dbReference>
<evidence type="ECO:0000256" key="9">
    <source>
        <dbReference type="ARBA" id="ARBA00022989"/>
    </source>
</evidence>
<gene>
    <name evidence="14" type="ORF">HQN87_30690</name>
</gene>
<feature type="domain" description="HAMP" evidence="13">
    <location>
        <begin position="315"/>
        <end position="367"/>
    </location>
</feature>
<dbReference type="Gene3D" id="6.10.340.10">
    <property type="match status" value="1"/>
</dbReference>
<dbReference type="Gene3D" id="3.30.565.10">
    <property type="entry name" value="Histidine kinase-like ATPase, C-terminal domain"/>
    <property type="match status" value="1"/>
</dbReference>
<keyword evidence="7 14" id="KW-0418">Kinase</keyword>
<protein>
    <submittedName>
        <fullName evidence="14">Sensor histidine kinase</fullName>
    </submittedName>
</protein>
<evidence type="ECO:0000313" key="14">
    <source>
        <dbReference type="EMBL" id="NQX49672.1"/>
    </source>
</evidence>
<keyword evidence="4" id="KW-0808">Transferase</keyword>
<dbReference type="InterPro" id="IPR050640">
    <property type="entry name" value="Bact_2-comp_sensor_kinase"/>
</dbReference>
<keyword evidence="3" id="KW-0597">Phosphoprotein</keyword>
<accession>A0ABX2DYL0</accession>
<comment type="caution">
    <text evidence="14">The sequence shown here is derived from an EMBL/GenBank/DDBJ whole genome shotgun (WGS) entry which is preliminary data.</text>
</comment>
<evidence type="ECO:0000256" key="6">
    <source>
        <dbReference type="ARBA" id="ARBA00022741"/>
    </source>
</evidence>
<evidence type="ECO:0000313" key="15">
    <source>
        <dbReference type="Proteomes" id="UP000711047"/>
    </source>
</evidence>
<evidence type="ECO:0000256" key="4">
    <source>
        <dbReference type="ARBA" id="ARBA00022679"/>
    </source>
</evidence>
<dbReference type="InterPro" id="IPR003594">
    <property type="entry name" value="HATPase_dom"/>
</dbReference>
<proteinExistence type="predicted"/>
<dbReference type="InterPro" id="IPR003660">
    <property type="entry name" value="HAMP_dom"/>
</dbReference>
<evidence type="ECO:0000259" key="13">
    <source>
        <dbReference type="PROSITE" id="PS50885"/>
    </source>
</evidence>
<evidence type="ECO:0000256" key="8">
    <source>
        <dbReference type="ARBA" id="ARBA00022840"/>
    </source>
</evidence>
<evidence type="ECO:0000256" key="7">
    <source>
        <dbReference type="ARBA" id="ARBA00022777"/>
    </source>
</evidence>
<dbReference type="InterPro" id="IPR010559">
    <property type="entry name" value="Sig_transdc_His_kin_internal"/>
</dbReference>
<keyword evidence="11 12" id="KW-0472">Membrane</keyword>
<evidence type="ECO:0000256" key="5">
    <source>
        <dbReference type="ARBA" id="ARBA00022692"/>
    </source>
</evidence>
<reference evidence="14 15" key="1">
    <citation type="submission" date="2020-05" db="EMBL/GenBank/DDBJ databases">
        <title>Paenibacillus glebae, sp. nov., Paenibacillus humi sp. nov., Paenibacillus pedi sp. nov., Paenibacillus terrestris sp. nov. and Paenibacillus terricola sp. nov., isolated from a forest top soil sample.</title>
        <authorList>
            <person name="Qi S."/>
            <person name="Carlier A."/>
            <person name="Cnockaert M."/>
            <person name="Vandamme P."/>
        </authorList>
    </citation>
    <scope>NUCLEOTIDE SEQUENCE [LARGE SCALE GENOMIC DNA]</scope>
    <source>
        <strain evidence="14 15">LMG 29502</strain>
    </source>
</reference>
<keyword evidence="10" id="KW-0902">Two-component regulatory system</keyword>
<dbReference type="SMART" id="SM00304">
    <property type="entry name" value="HAMP"/>
    <property type="match status" value="1"/>
</dbReference>
<dbReference type="CDD" id="cd06225">
    <property type="entry name" value="HAMP"/>
    <property type="match status" value="1"/>
</dbReference>
<keyword evidence="5 12" id="KW-0812">Transmembrane</keyword>
<evidence type="ECO:0000256" key="3">
    <source>
        <dbReference type="ARBA" id="ARBA00022553"/>
    </source>
</evidence>
<dbReference type="SUPFAM" id="SSF55874">
    <property type="entry name" value="ATPase domain of HSP90 chaperone/DNA topoisomerase II/histidine kinase"/>
    <property type="match status" value="1"/>
</dbReference>
<dbReference type="EMBL" id="JABMKX010000029">
    <property type="protein sequence ID" value="NQX49672.1"/>
    <property type="molecule type" value="Genomic_DNA"/>
</dbReference>
<name>A0ABX2DYL0_9BACL</name>
<dbReference type="PROSITE" id="PS50885">
    <property type="entry name" value="HAMP"/>
    <property type="match status" value="1"/>
</dbReference>
<feature type="transmembrane region" description="Helical" evidence="12">
    <location>
        <begin position="293"/>
        <end position="318"/>
    </location>
</feature>
<comment type="subcellular location">
    <subcellularLocation>
        <location evidence="1">Cell membrane</location>
        <topology evidence="1">Multi-pass membrane protein</topology>
    </subcellularLocation>
</comment>
<keyword evidence="9 12" id="KW-1133">Transmembrane helix</keyword>
<dbReference type="PANTHER" id="PTHR34220:SF11">
    <property type="entry name" value="SENSOR PROTEIN KINASE HPTS"/>
    <property type="match status" value="1"/>
</dbReference>
<organism evidence="14 15">
    <name type="scientific">Paenibacillus tritici</name>
    <dbReference type="NCBI Taxonomy" id="1873425"/>
    <lineage>
        <taxon>Bacteria</taxon>
        <taxon>Bacillati</taxon>
        <taxon>Bacillota</taxon>
        <taxon>Bacilli</taxon>
        <taxon>Bacillales</taxon>
        <taxon>Paenibacillaceae</taxon>
        <taxon>Paenibacillus</taxon>
    </lineage>
</organism>
<dbReference type="Pfam" id="PF02518">
    <property type="entry name" value="HATPase_c"/>
    <property type="match status" value="1"/>
</dbReference>
<dbReference type="SUPFAM" id="SSF158472">
    <property type="entry name" value="HAMP domain-like"/>
    <property type="match status" value="1"/>
</dbReference>
<evidence type="ECO:0000256" key="11">
    <source>
        <dbReference type="ARBA" id="ARBA00023136"/>
    </source>
</evidence>